<evidence type="ECO:0000313" key="3">
    <source>
        <dbReference type="Proteomes" id="UP001251217"/>
    </source>
</evidence>
<name>A0ABU1XIW1_9NOCA</name>
<evidence type="ECO:0000256" key="1">
    <source>
        <dbReference type="SAM" id="SignalP"/>
    </source>
</evidence>
<protein>
    <submittedName>
        <fullName evidence="2">Opacity protein-like surface antigen</fullName>
    </submittedName>
</protein>
<feature type="chain" id="PRO_5046157340" evidence="1">
    <location>
        <begin position="33"/>
        <end position="130"/>
    </location>
</feature>
<organism evidence="2 3">
    <name type="scientific">Nocardia kruczakiae</name>
    <dbReference type="NCBI Taxonomy" id="261477"/>
    <lineage>
        <taxon>Bacteria</taxon>
        <taxon>Bacillati</taxon>
        <taxon>Actinomycetota</taxon>
        <taxon>Actinomycetes</taxon>
        <taxon>Mycobacteriales</taxon>
        <taxon>Nocardiaceae</taxon>
        <taxon>Nocardia</taxon>
    </lineage>
</organism>
<sequence length="130" mass="13121">MFRSLSHRARINLGALAAAAAAVVLVAPSAAADVASNGLTAVGSSFHIYSTYTVNAFSAFPGYTATLTQRTNPGGEVTIGTATATGSIGGANASFQWTPNGTGTFTLYAIITDTSGGWVSQDGPIYVNVV</sequence>
<accession>A0ABU1XIW1</accession>
<keyword evidence="3" id="KW-1185">Reference proteome</keyword>
<proteinExistence type="predicted"/>
<dbReference type="RefSeq" id="WP_310404450.1">
    <property type="nucleotide sequence ID" value="NZ_JAVDWW010000006.1"/>
</dbReference>
<keyword evidence="1" id="KW-0732">Signal</keyword>
<feature type="signal peptide" evidence="1">
    <location>
        <begin position="1"/>
        <end position="32"/>
    </location>
</feature>
<gene>
    <name evidence="2" type="ORF">J2W56_004234</name>
</gene>
<dbReference type="Proteomes" id="UP001251217">
    <property type="component" value="Unassembled WGS sequence"/>
</dbReference>
<reference evidence="2 3" key="1">
    <citation type="submission" date="2023-07" db="EMBL/GenBank/DDBJ databases">
        <title>Sorghum-associated microbial communities from plants grown in Nebraska, USA.</title>
        <authorList>
            <person name="Schachtman D."/>
        </authorList>
    </citation>
    <scope>NUCLEOTIDE SEQUENCE [LARGE SCALE GENOMIC DNA]</scope>
    <source>
        <strain evidence="2 3">4272</strain>
    </source>
</reference>
<evidence type="ECO:0000313" key="2">
    <source>
        <dbReference type="EMBL" id="MDR7170483.1"/>
    </source>
</evidence>
<dbReference type="EMBL" id="JAVDWW010000006">
    <property type="protein sequence ID" value="MDR7170483.1"/>
    <property type="molecule type" value="Genomic_DNA"/>
</dbReference>
<comment type="caution">
    <text evidence="2">The sequence shown here is derived from an EMBL/GenBank/DDBJ whole genome shotgun (WGS) entry which is preliminary data.</text>
</comment>